<name>A0A7Y9I7W3_9ACTN</name>
<keyword evidence="2" id="KW-0805">Transcription regulation</keyword>
<dbReference type="InterPro" id="IPR013325">
    <property type="entry name" value="RNA_pol_sigma_r2"/>
</dbReference>
<evidence type="ECO:0000256" key="3">
    <source>
        <dbReference type="ARBA" id="ARBA00023082"/>
    </source>
</evidence>
<organism evidence="9 10">
    <name type="scientific">Microlunatus parietis</name>
    <dbReference type="NCBI Taxonomy" id="682979"/>
    <lineage>
        <taxon>Bacteria</taxon>
        <taxon>Bacillati</taxon>
        <taxon>Actinomycetota</taxon>
        <taxon>Actinomycetes</taxon>
        <taxon>Propionibacteriales</taxon>
        <taxon>Propionibacteriaceae</taxon>
        <taxon>Microlunatus</taxon>
    </lineage>
</organism>
<evidence type="ECO:0000256" key="4">
    <source>
        <dbReference type="ARBA" id="ARBA00023125"/>
    </source>
</evidence>
<evidence type="ECO:0000313" key="10">
    <source>
        <dbReference type="Proteomes" id="UP000569914"/>
    </source>
</evidence>
<evidence type="ECO:0000256" key="6">
    <source>
        <dbReference type="SAM" id="MobiDB-lite"/>
    </source>
</evidence>
<dbReference type="InterPro" id="IPR014284">
    <property type="entry name" value="RNA_pol_sigma-70_dom"/>
</dbReference>
<keyword evidence="4" id="KW-0238">DNA-binding</keyword>
<dbReference type="AlphaFoldDB" id="A0A7Y9I7W3"/>
<comment type="caution">
    <text evidence="9">The sequence shown here is derived from an EMBL/GenBank/DDBJ whole genome shotgun (WGS) entry which is preliminary data.</text>
</comment>
<evidence type="ECO:0000256" key="2">
    <source>
        <dbReference type="ARBA" id="ARBA00023015"/>
    </source>
</evidence>
<dbReference type="GO" id="GO:0016987">
    <property type="term" value="F:sigma factor activity"/>
    <property type="evidence" value="ECO:0007669"/>
    <property type="project" value="UniProtKB-KW"/>
</dbReference>
<dbReference type="Proteomes" id="UP000569914">
    <property type="component" value="Unassembled WGS sequence"/>
</dbReference>
<evidence type="ECO:0000259" key="8">
    <source>
        <dbReference type="Pfam" id="PF08281"/>
    </source>
</evidence>
<proteinExistence type="inferred from homology"/>
<gene>
    <name evidence="9" type="ORF">BKA15_003263</name>
</gene>
<evidence type="ECO:0000259" key="7">
    <source>
        <dbReference type="Pfam" id="PF04542"/>
    </source>
</evidence>
<dbReference type="NCBIfam" id="TIGR02937">
    <property type="entry name" value="sigma70-ECF"/>
    <property type="match status" value="1"/>
</dbReference>
<feature type="region of interest" description="Disordered" evidence="6">
    <location>
        <begin position="1"/>
        <end position="20"/>
    </location>
</feature>
<dbReference type="Pfam" id="PF04542">
    <property type="entry name" value="Sigma70_r2"/>
    <property type="match status" value="1"/>
</dbReference>
<dbReference type="InterPro" id="IPR036388">
    <property type="entry name" value="WH-like_DNA-bd_sf"/>
</dbReference>
<sequence length="200" mass="22950">MIEDLKHAAAAERPAGPDGLDGLDETTIVVRAQDGDLAAFESLIDRYQRPLFRLAVRILRDRELAEDVLQDSLIAAWRKLPTLDQPGAVRTWLYRLLTFRCLDALRRRRDADPLDEERDSEDRGQGRDPAEVVEHREHWRQLHQAVGELPAQSRVCWILKEIDGLSYGEIAEVINQPVSTVRGRIARARQQLAERMASWR</sequence>
<dbReference type="SUPFAM" id="SSF88946">
    <property type="entry name" value="Sigma2 domain of RNA polymerase sigma factors"/>
    <property type="match status" value="1"/>
</dbReference>
<keyword evidence="10" id="KW-1185">Reference proteome</keyword>
<accession>A0A7Y9I7W3</accession>
<dbReference type="Gene3D" id="1.10.10.10">
    <property type="entry name" value="Winged helix-like DNA-binding domain superfamily/Winged helix DNA-binding domain"/>
    <property type="match status" value="1"/>
</dbReference>
<comment type="similarity">
    <text evidence="1">Belongs to the sigma-70 factor family. ECF subfamily.</text>
</comment>
<dbReference type="PANTHER" id="PTHR43133">
    <property type="entry name" value="RNA POLYMERASE ECF-TYPE SIGMA FACTO"/>
    <property type="match status" value="1"/>
</dbReference>
<dbReference type="Gene3D" id="1.10.1740.10">
    <property type="match status" value="1"/>
</dbReference>
<feature type="domain" description="RNA polymerase sigma factor 70 region 4 type 2" evidence="8">
    <location>
        <begin position="140"/>
        <end position="192"/>
    </location>
</feature>
<dbReference type="InterPro" id="IPR013249">
    <property type="entry name" value="RNA_pol_sigma70_r4_t2"/>
</dbReference>
<dbReference type="CDD" id="cd06171">
    <property type="entry name" value="Sigma70_r4"/>
    <property type="match status" value="1"/>
</dbReference>
<dbReference type="SUPFAM" id="SSF88659">
    <property type="entry name" value="Sigma3 and sigma4 domains of RNA polymerase sigma factors"/>
    <property type="match status" value="1"/>
</dbReference>
<feature type="domain" description="RNA polymerase sigma-70 region 2" evidence="7">
    <location>
        <begin position="43"/>
        <end position="109"/>
    </location>
</feature>
<keyword evidence="3" id="KW-0731">Sigma factor</keyword>
<dbReference type="Pfam" id="PF08281">
    <property type="entry name" value="Sigma70_r4_2"/>
    <property type="match status" value="1"/>
</dbReference>
<dbReference type="InterPro" id="IPR007627">
    <property type="entry name" value="RNA_pol_sigma70_r2"/>
</dbReference>
<feature type="compositionally biased region" description="Basic and acidic residues" evidence="6">
    <location>
        <begin position="1"/>
        <end position="10"/>
    </location>
</feature>
<reference evidence="9 10" key="1">
    <citation type="submission" date="2020-07" db="EMBL/GenBank/DDBJ databases">
        <title>Sequencing the genomes of 1000 actinobacteria strains.</title>
        <authorList>
            <person name="Klenk H.-P."/>
        </authorList>
    </citation>
    <scope>NUCLEOTIDE SEQUENCE [LARGE SCALE GENOMIC DNA]</scope>
    <source>
        <strain evidence="9 10">DSM 22083</strain>
    </source>
</reference>
<dbReference type="InterPro" id="IPR039425">
    <property type="entry name" value="RNA_pol_sigma-70-like"/>
</dbReference>
<dbReference type="InterPro" id="IPR013324">
    <property type="entry name" value="RNA_pol_sigma_r3/r4-like"/>
</dbReference>
<dbReference type="GO" id="GO:0006352">
    <property type="term" value="P:DNA-templated transcription initiation"/>
    <property type="evidence" value="ECO:0007669"/>
    <property type="project" value="InterPro"/>
</dbReference>
<keyword evidence="5" id="KW-0804">Transcription</keyword>
<dbReference type="PANTHER" id="PTHR43133:SF8">
    <property type="entry name" value="RNA POLYMERASE SIGMA FACTOR HI_1459-RELATED"/>
    <property type="match status" value="1"/>
</dbReference>
<dbReference type="EMBL" id="JACCBU010000001">
    <property type="protein sequence ID" value="NYE71934.1"/>
    <property type="molecule type" value="Genomic_DNA"/>
</dbReference>
<evidence type="ECO:0000313" key="9">
    <source>
        <dbReference type="EMBL" id="NYE71934.1"/>
    </source>
</evidence>
<evidence type="ECO:0000256" key="1">
    <source>
        <dbReference type="ARBA" id="ARBA00010641"/>
    </source>
</evidence>
<dbReference type="GO" id="GO:0003677">
    <property type="term" value="F:DNA binding"/>
    <property type="evidence" value="ECO:0007669"/>
    <property type="project" value="UniProtKB-KW"/>
</dbReference>
<protein>
    <submittedName>
        <fullName evidence="9">RNA polymerase sigma-70 factor (ECF subfamily)</fullName>
    </submittedName>
</protein>
<dbReference type="RefSeq" id="WP_179752420.1">
    <property type="nucleotide sequence ID" value="NZ_JACCBU010000001.1"/>
</dbReference>
<evidence type="ECO:0000256" key="5">
    <source>
        <dbReference type="ARBA" id="ARBA00023163"/>
    </source>
</evidence>